<keyword evidence="1" id="KW-0067">ATP-binding</keyword>
<feature type="binding site" evidence="1">
    <location>
        <position position="96"/>
    </location>
    <ligand>
        <name>ATP</name>
        <dbReference type="ChEBI" id="CHEBI:30616"/>
    </ligand>
</feature>
<dbReference type="Pfam" id="PF00069">
    <property type="entry name" value="Pkinase"/>
    <property type="match status" value="1"/>
</dbReference>
<keyword evidence="1" id="KW-0547">Nucleotide-binding</keyword>
<reference evidence="3" key="2">
    <citation type="journal article" date="2023" name="IMA Fungus">
        <title>Comparative genomic study of the Penicillium genus elucidates a diverse pangenome and 15 lateral gene transfer events.</title>
        <authorList>
            <person name="Petersen C."/>
            <person name="Sorensen T."/>
            <person name="Nielsen M.R."/>
            <person name="Sondergaard T.E."/>
            <person name="Sorensen J.L."/>
            <person name="Fitzpatrick D.A."/>
            <person name="Frisvad J.C."/>
            <person name="Nielsen K.L."/>
        </authorList>
    </citation>
    <scope>NUCLEOTIDE SEQUENCE</scope>
    <source>
        <strain evidence="3">IBT 30069</strain>
    </source>
</reference>
<dbReference type="EMBL" id="JAPQKH010000008">
    <property type="protein sequence ID" value="KAJ5083686.1"/>
    <property type="molecule type" value="Genomic_DNA"/>
</dbReference>
<dbReference type="OrthoDB" id="5979581at2759"/>
<dbReference type="Gene3D" id="3.30.200.20">
    <property type="entry name" value="Phosphorylase Kinase, domain 1"/>
    <property type="match status" value="1"/>
</dbReference>
<keyword evidence="4" id="KW-1185">Reference proteome</keyword>
<dbReference type="PROSITE" id="PS50011">
    <property type="entry name" value="PROTEIN_KINASE_DOM"/>
    <property type="match status" value="1"/>
</dbReference>
<reference evidence="3" key="1">
    <citation type="submission" date="2022-11" db="EMBL/GenBank/DDBJ databases">
        <authorList>
            <person name="Petersen C."/>
        </authorList>
    </citation>
    <scope>NUCLEOTIDE SEQUENCE</scope>
    <source>
        <strain evidence="3">IBT 30069</strain>
    </source>
</reference>
<evidence type="ECO:0000259" key="2">
    <source>
        <dbReference type="PROSITE" id="PS50011"/>
    </source>
</evidence>
<evidence type="ECO:0000313" key="4">
    <source>
        <dbReference type="Proteomes" id="UP001149165"/>
    </source>
</evidence>
<dbReference type="GO" id="GO:0005737">
    <property type="term" value="C:cytoplasm"/>
    <property type="evidence" value="ECO:0007669"/>
    <property type="project" value="TreeGrafter"/>
</dbReference>
<dbReference type="SUPFAM" id="SSF56112">
    <property type="entry name" value="Protein kinase-like (PK-like)"/>
    <property type="match status" value="1"/>
</dbReference>
<dbReference type="Proteomes" id="UP001149165">
    <property type="component" value="Unassembled WGS sequence"/>
</dbReference>
<dbReference type="GO" id="GO:0044773">
    <property type="term" value="P:mitotic DNA damage checkpoint signaling"/>
    <property type="evidence" value="ECO:0007669"/>
    <property type="project" value="TreeGrafter"/>
</dbReference>
<dbReference type="GO" id="GO:0005634">
    <property type="term" value="C:nucleus"/>
    <property type="evidence" value="ECO:0007669"/>
    <property type="project" value="TreeGrafter"/>
</dbReference>
<dbReference type="AlphaFoldDB" id="A0A9W9JW89"/>
<dbReference type="GO" id="GO:0004674">
    <property type="term" value="F:protein serine/threonine kinase activity"/>
    <property type="evidence" value="ECO:0007669"/>
    <property type="project" value="TreeGrafter"/>
</dbReference>
<dbReference type="PANTHER" id="PTHR44167">
    <property type="entry name" value="OVARIAN-SPECIFIC SERINE/THREONINE-PROTEIN KINASE LOK-RELATED"/>
    <property type="match status" value="1"/>
</dbReference>
<dbReference type="PANTHER" id="PTHR44167:SF31">
    <property type="entry name" value="PROTEIN CBG02007"/>
    <property type="match status" value="1"/>
</dbReference>
<comment type="caution">
    <text evidence="3">The sequence shown here is derived from an EMBL/GenBank/DDBJ whole genome shotgun (WGS) entry which is preliminary data.</text>
</comment>
<protein>
    <recommendedName>
        <fullName evidence="2">Protein kinase domain-containing protein</fullName>
    </recommendedName>
</protein>
<dbReference type="Gene3D" id="1.10.510.10">
    <property type="entry name" value="Transferase(Phosphotransferase) domain 1"/>
    <property type="match status" value="1"/>
</dbReference>
<evidence type="ECO:0000256" key="1">
    <source>
        <dbReference type="PROSITE-ProRule" id="PRU10141"/>
    </source>
</evidence>
<organism evidence="3 4">
    <name type="scientific">Penicillium angulare</name>
    <dbReference type="NCBI Taxonomy" id="116970"/>
    <lineage>
        <taxon>Eukaryota</taxon>
        <taxon>Fungi</taxon>
        <taxon>Dikarya</taxon>
        <taxon>Ascomycota</taxon>
        <taxon>Pezizomycotina</taxon>
        <taxon>Eurotiomycetes</taxon>
        <taxon>Eurotiomycetidae</taxon>
        <taxon>Eurotiales</taxon>
        <taxon>Aspergillaceae</taxon>
        <taxon>Penicillium</taxon>
    </lineage>
</organism>
<dbReference type="SMART" id="SM00220">
    <property type="entry name" value="S_TKc"/>
    <property type="match status" value="1"/>
</dbReference>
<accession>A0A9W9JW89</accession>
<proteinExistence type="predicted"/>
<dbReference type="InterPro" id="IPR011009">
    <property type="entry name" value="Kinase-like_dom_sf"/>
</dbReference>
<dbReference type="InterPro" id="IPR017441">
    <property type="entry name" value="Protein_kinase_ATP_BS"/>
</dbReference>
<gene>
    <name evidence="3" type="ORF">N7456_013113</name>
</gene>
<sequence>MQRLETATPIRFQHSEDYDMDFGDFARDEKEELDIEDLTEPWYYYDSKNNTRVFYPIRLGELLNERYLIEHKLGHGDFSTVWMAYDLQERKNVALKVMSPGGCDENETRIQAEIKQRVQDKSHLVVYLNTFLLPWKNDTYSRALVLPLMGPCMSWHNLTKSSMAARMSAAQQLLRALESLHQVGIVHRDLHANNCMWGVSSLQDLTRTAKYQKLGRPLKQTIPFVELWKPGELVRPASIPDELRTADFFLGDFGIATKLNDPTFQIQRGYPPNLYSSPDRLHGQDPSFACDMWSYMVLFAELYLDFPPFWNTASDGGIIADFLKSSAHFLRSGRGLENLQDVRIQPNP</sequence>
<dbReference type="GO" id="GO:0005524">
    <property type="term" value="F:ATP binding"/>
    <property type="evidence" value="ECO:0007669"/>
    <property type="project" value="UniProtKB-UniRule"/>
</dbReference>
<feature type="domain" description="Protein kinase" evidence="2">
    <location>
        <begin position="67"/>
        <end position="348"/>
    </location>
</feature>
<name>A0A9W9JW89_9EURO</name>
<evidence type="ECO:0000313" key="3">
    <source>
        <dbReference type="EMBL" id="KAJ5083686.1"/>
    </source>
</evidence>
<dbReference type="CDD" id="cd00180">
    <property type="entry name" value="PKc"/>
    <property type="match status" value="1"/>
</dbReference>
<dbReference type="PROSITE" id="PS00107">
    <property type="entry name" value="PROTEIN_KINASE_ATP"/>
    <property type="match status" value="1"/>
</dbReference>
<dbReference type="InterPro" id="IPR000719">
    <property type="entry name" value="Prot_kinase_dom"/>
</dbReference>